<evidence type="ECO:0000313" key="2">
    <source>
        <dbReference type="EMBL" id="CAB1454654.1"/>
    </source>
</evidence>
<evidence type="ECO:0000313" key="3">
    <source>
        <dbReference type="Proteomes" id="UP001153269"/>
    </source>
</evidence>
<dbReference type="EMBL" id="CADEAL010004221">
    <property type="protein sequence ID" value="CAB1454654.1"/>
    <property type="molecule type" value="Genomic_DNA"/>
</dbReference>
<name>A0A9N7VQ91_PLEPL</name>
<evidence type="ECO:0000256" key="1">
    <source>
        <dbReference type="SAM" id="MobiDB-lite"/>
    </source>
</evidence>
<reference evidence="2" key="1">
    <citation type="submission" date="2020-03" db="EMBL/GenBank/DDBJ databases">
        <authorList>
            <person name="Weist P."/>
        </authorList>
    </citation>
    <scope>NUCLEOTIDE SEQUENCE</scope>
</reference>
<feature type="compositionally biased region" description="Low complexity" evidence="1">
    <location>
        <begin position="82"/>
        <end position="92"/>
    </location>
</feature>
<sequence>MFRRMLKLGAFSSDRPQRENKAVTFNREITRAAEQEVNRHSPHRHRKLITMLQRRMQKRRVIYLPGDPLDSPHLSERLTNPAQASVSTQTSQSEHEDMIVSTNRRCLPQGSGNVDFEI</sequence>
<proteinExistence type="predicted"/>
<accession>A0A9N7VQ91</accession>
<protein>
    <submittedName>
        <fullName evidence="2">Uncharacterized protein</fullName>
    </submittedName>
</protein>
<keyword evidence="3" id="KW-1185">Reference proteome</keyword>
<comment type="caution">
    <text evidence="2">The sequence shown here is derived from an EMBL/GenBank/DDBJ whole genome shotgun (WGS) entry which is preliminary data.</text>
</comment>
<dbReference type="AlphaFoldDB" id="A0A9N7VQ91"/>
<organism evidence="2 3">
    <name type="scientific">Pleuronectes platessa</name>
    <name type="common">European plaice</name>
    <dbReference type="NCBI Taxonomy" id="8262"/>
    <lineage>
        <taxon>Eukaryota</taxon>
        <taxon>Metazoa</taxon>
        <taxon>Chordata</taxon>
        <taxon>Craniata</taxon>
        <taxon>Vertebrata</taxon>
        <taxon>Euteleostomi</taxon>
        <taxon>Actinopterygii</taxon>
        <taxon>Neopterygii</taxon>
        <taxon>Teleostei</taxon>
        <taxon>Neoteleostei</taxon>
        <taxon>Acanthomorphata</taxon>
        <taxon>Carangaria</taxon>
        <taxon>Pleuronectiformes</taxon>
        <taxon>Pleuronectoidei</taxon>
        <taxon>Pleuronectidae</taxon>
        <taxon>Pleuronectes</taxon>
    </lineage>
</organism>
<gene>
    <name evidence="2" type="ORF">PLEPLA_LOCUS42420</name>
</gene>
<feature type="region of interest" description="Disordered" evidence="1">
    <location>
        <begin position="64"/>
        <end position="98"/>
    </location>
</feature>
<dbReference type="Proteomes" id="UP001153269">
    <property type="component" value="Unassembled WGS sequence"/>
</dbReference>